<evidence type="ECO:0000313" key="1">
    <source>
        <dbReference type="EMBL" id="GBN98921.1"/>
    </source>
</evidence>
<accession>A0A4Y2TF96</accession>
<gene>
    <name evidence="1" type="ORF">AVEN_249037_1</name>
</gene>
<proteinExistence type="predicted"/>
<protein>
    <submittedName>
        <fullName evidence="1">Uncharacterized protein</fullName>
    </submittedName>
</protein>
<sequence>MSSAAWTDPDIGDFGYKTKILRNARIFEISLIGAEIQILQRFPCDVKPCQDDYKYTTVCVVWECLRGITEVTSPERAECY</sequence>
<organism evidence="1 2">
    <name type="scientific">Araneus ventricosus</name>
    <name type="common">Orbweaver spider</name>
    <name type="synonym">Epeira ventricosa</name>
    <dbReference type="NCBI Taxonomy" id="182803"/>
    <lineage>
        <taxon>Eukaryota</taxon>
        <taxon>Metazoa</taxon>
        <taxon>Ecdysozoa</taxon>
        <taxon>Arthropoda</taxon>
        <taxon>Chelicerata</taxon>
        <taxon>Arachnida</taxon>
        <taxon>Araneae</taxon>
        <taxon>Araneomorphae</taxon>
        <taxon>Entelegynae</taxon>
        <taxon>Araneoidea</taxon>
        <taxon>Araneidae</taxon>
        <taxon>Araneus</taxon>
    </lineage>
</organism>
<keyword evidence="2" id="KW-1185">Reference proteome</keyword>
<dbReference type="Proteomes" id="UP000499080">
    <property type="component" value="Unassembled WGS sequence"/>
</dbReference>
<comment type="caution">
    <text evidence="1">The sequence shown here is derived from an EMBL/GenBank/DDBJ whole genome shotgun (WGS) entry which is preliminary data.</text>
</comment>
<dbReference type="AlphaFoldDB" id="A0A4Y2TF96"/>
<evidence type="ECO:0000313" key="2">
    <source>
        <dbReference type="Proteomes" id="UP000499080"/>
    </source>
</evidence>
<dbReference type="EMBL" id="BGPR01028010">
    <property type="protein sequence ID" value="GBN98921.1"/>
    <property type="molecule type" value="Genomic_DNA"/>
</dbReference>
<name>A0A4Y2TF96_ARAVE</name>
<reference evidence="1 2" key="1">
    <citation type="journal article" date="2019" name="Sci. Rep.">
        <title>Orb-weaving spider Araneus ventricosus genome elucidates the spidroin gene catalogue.</title>
        <authorList>
            <person name="Kono N."/>
            <person name="Nakamura H."/>
            <person name="Ohtoshi R."/>
            <person name="Moran D.A.P."/>
            <person name="Shinohara A."/>
            <person name="Yoshida Y."/>
            <person name="Fujiwara M."/>
            <person name="Mori M."/>
            <person name="Tomita M."/>
            <person name="Arakawa K."/>
        </authorList>
    </citation>
    <scope>NUCLEOTIDE SEQUENCE [LARGE SCALE GENOMIC DNA]</scope>
</reference>